<feature type="domain" description="TNase-like" evidence="1">
    <location>
        <begin position="313"/>
        <end position="438"/>
    </location>
</feature>
<accession>A0A1J4JGZ9</accession>
<dbReference type="SUPFAM" id="SSF63748">
    <property type="entry name" value="Tudor/PWWP/MBT"/>
    <property type="match status" value="1"/>
</dbReference>
<dbReference type="Pfam" id="PF00567">
    <property type="entry name" value="TUDOR"/>
    <property type="match status" value="1"/>
</dbReference>
<evidence type="ECO:0000313" key="3">
    <source>
        <dbReference type="Proteomes" id="UP000179807"/>
    </source>
</evidence>
<protein>
    <submittedName>
        <fullName evidence="2">Tudor domain containing protein</fullName>
    </submittedName>
</protein>
<evidence type="ECO:0000259" key="1">
    <source>
        <dbReference type="PROSITE" id="PS50830"/>
    </source>
</evidence>
<dbReference type="Gene3D" id="2.40.50.90">
    <property type="match status" value="4"/>
</dbReference>
<gene>
    <name evidence="2" type="ORF">TRFO_09924</name>
</gene>
<dbReference type="GeneID" id="94829852"/>
<dbReference type="VEuPathDB" id="TrichDB:TRFO_09924"/>
<dbReference type="GO" id="GO:0005634">
    <property type="term" value="C:nucleus"/>
    <property type="evidence" value="ECO:0007669"/>
    <property type="project" value="TreeGrafter"/>
</dbReference>
<feature type="domain" description="TNase-like" evidence="1">
    <location>
        <begin position="174"/>
        <end position="304"/>
    </location>
</feature>
<dbReference type="Proteomes" id="UP000179807">
    <property type="component" value="Unassembled WGS sequence"/>
</dbReference>
<keyword evidence="3" id="KW-1185">Reference proteome</keyword>
<evidence type="ECO:0000313" key="2">
    <source>
        <dbReference type="EMBL" id="OHS96532.1"/>
    </source>
</evidence>
<dbReference type="AlphaFoldDB" id="A0A1J4JGZ9"/>
<dbReference type="SUPFAM" id="SSF50199">
    <property type="entry name" value="Staphylococcal nuclease"/>
    <property type="match status" value="4"/>
</dbReference>
<dbReference type="GO" id="GO:0005829">
    <property type="term" value="C:cytosol"/>
    <property type="evidence" value="ECO:0007669"/>
    <property type="project" value="TreeGrafter"/>
</dbReference>
<name>A0A1J4JGZ9_9EUKA</name>
<dbReference type="PANTHER" id="PTHR12302">
    <property type="entry name" value="EBNA2 BINDING PROTEIN P100"/>
    <property type="match status" value="1"/>
</dbReference>
<dbReference type="Gene3D" id="2.30.30.140">
    <property type="match status" value="1"/>
</dbReference>
<dbReference type="SMART" id="SM00318">
    <property type="entry name" value="SNc"/>
    <property type="match status" value="4"/>
</dbReference>
<sequence>MSHREAYRGIVSGILSGDSMIIRFVEPQLVPIQNVCLEHVIAPKYGKTDGKIRDEPHAYESWNFLRNLCIGQPVLVSPPTNKPNLTRTHPAFGRMPVIFTRVALCSRNNSDVGLICVESGWVHIRAPRARDSYVNSLFAGEAAAKAKKIGIWRPNGFIRPLPVRYDNEKLLSISKFDAVVETVINGTTVALFLMPNHEHIIFQIAACRSPSAKRDNSAQFGSEARQFTVRNFLHRTTKVRLCSANHEGLFMGTILDRSDRAIRNLISEGLARFNPNTADISPSAIEYERCECEAKAMKKNIWANEPDCPIDLRSFDGEVRRILGSAAIIVDNHIVQFSCIKTPPFIPGGGSEPYGFEAHDRLRKLLIGQYVHVNVNGAVEGRLFATVYLNDVCINELLCKEGFAKVVNPYCGEPSECFNLMKKAETEASKNKIGVFSVKPVDPLVVNDYSLNTVMSVASSKLGEFKNKTMEGIVEDILGGNRFAILVPSKLLMVRVAVNGLLPLSPNDRLGKEAIAFCANNFLNREVKFEIVDVDRNGGFIANIKCATPPYSDVAELLLEEGLAEIHRRTASLIPNSEKLIAIQEKAVKLGLGKWADKSRLDVELAYGEFYPVRLVAMWNVCEVVVQFLSDDMRIIDTSLQQANQPVTRQLMKNDIVCVIQSFNEKVCRYRAKVEKPEDVHHVRVKLIDFDLTIDVDVESIFEIPNHLESIQPQGMTVKLAFLELQKEIGSESEAIFEEFKESAFYMHLMYFKEHPAVILYDKPNPEANSLNAVILDECSVWLTDTDYDLENDYSEILNVLHEISVERFGEYDEDDEDEDYADD</sequence>
<dbReference type="EMBL" id="MLAK01001171">
    <property type="protein sequence ID" value="OHS96532.1"/>
    <property type="molecule type" value="Genomic_DNA"/>
</dbReference>
<dbReference type="InterPro" id="IPR016071">
    <property type="entry name" value="Staphylococal_nuclease_OB-fold"/>
</dbReference>
<dbReference type="InterPro" id="IPR002999">
    <property type="entry name" value="Tudor"/>
</dbReference>
<organism evidence="2 3">
    <name type="scientific">Tritrichomonas foetus</name>
    <dbReference type="NCBI Taxonomy" id="1144522"/>
    <lineage>
        <taxon>Eukaryota</taxon>
        <taxon>Metamonada</taxon>
        <taxon>Parabasalia</taxon>
        <taxon>Tritrichomonadida</taxon>
        <taxon>Tritrichomonadidae</taxon>
        <taxon>Tritrichomonas</taxon>
    </lineage>
</organism>
<dbReference type="Pfam" id="PF00565">
    <property type="entry name" value="SNase"/>
    <property type="match status" value="3"/>
</dbReference>
<comment type="caution">
    <text evidence="2">The sequence shown here is derived from an EMBL/GenBank/DDBJ whole genome shotgun (WGS) entry which is preliminary data.</text>
</comment>
<dbReference type="RefSeq" id="XP_068349669.1">
    <property type="nucleotide sequence ID" value="XM_068495148.1"/>
</dbReference>
<reference evidence="2" key="1">
    <citation type="submission" date="2016-10" db="EMBL/GenBank/DDBJ databases">
        <authorList>
            <person name="Benchimol M."/>
            <person name="Almeida L.G."/>
            <person name="Vasconcelos A.T."/>
            <person name="Perreira-Neves A."/>
            <person name="Rosa I.A."/>
            <person name="Tasca T."/>
            <person name="Bogo M.R."/>
            <person name="de Souza W."/>
        </authorList>
    </citation>
    <scope>NUCLEOTIDE SEQUENCE [LARGE SCALE GENOMIC DNA]</scope>
    <source>
        <strain evidence="2">K</strain>
    </source>
</reference>
<dbReference type="GO" id="GO:0003723">
    <property type="term" value="F:RNA binding"/>
    <property type="evidence" value="ECO:0007669"/>
    <property type="project" value="TreeGrafter"/>
</dbReference>
<dbReference type="PROSITE" id="PS50830">
    <property type="entry name" value="TNASE_3"/>
    <property type="match status" value="3"/>
</dbReference>
<dbReference type="PANTHER" id="PTHR12302:SF2">
    <property type="entry name" value="STAPHYLOCOCCAL NUCLEASE DOMAIN-CONTAINING PROTEIN 1"/>
    <property type="match status" value="1"/>
</dbReference>
<dbReference type="GO" id="GO:0006402">
    <property type="term" value="P:mRNA catabolic process"/>
    <property type="evidence" value="ECO:0007669"/>
    <property type="project" value="TreeGrafter"/>
</dbReference>
<dbReference type="GO" id="GO:0004518">
    <property type="term" value="F:nuclease activity"/>
    <property type="evidence" value="ECO:0007669"/>
    <property type="project" value="TreeGrafter"/>
</dbReference>
<dbReference type="OrthoDB" id="10023235at2759"/>
<proteinExistence type="predicted"/>
<dbReference type="InterPro" id="IPR035437">
    <property type="entry name" value="SNase_OB-fold_sf"/>
</dbReference>
<feature type="domain" description="TNase-like" evidence="1">
    <location>
        <begin position="468"/>
        <end position="597"/>
    </location>
</feature>